<proteinExistence type="predicted"/>
<protein>
    <submittedName>
        <fullName evidence="1">Uncharacterized protein</fullName>
    </submittedName>
</protein>
<keyword evidence="2" id="KW-1185">Reference proteome</keyword>
<accession>A0ACB9HW98</accession>
<gene>
    <name evidence="1" type="ORF">L1987_34875</name>
</gene>
<evidence type="ECO:0000313" key="1">
    <source>
        <dbReference type="EMBL" id="KAI3799576.1"/>
    </source>
</evidence>
<evidence type="ECO:0000313" key="2">
    <source>
        <dbReference type="Proteomes" id="UP001056120"/>
    </source>
</evidence>
<comment type="caution">
    <text evidence="1">The sequence shown here is derived from an EMBL/GenBank/DDBJ whole genome shotgun (WGS) entry which is preliminary data.</text>
</comment>
<dbReference type="EMBL" id="CM042028">
    <property type="protein sequence ID" value="KAI3799576.1"/>
    <property type="molecule type" value="Genomic_DNA"/>
</dbReference>
<reference evidence="1 2" key="2">
    <citation type="journal article" date="2022" name="Mol. Ecol. Resour.">
        <title>The genomes of chicory, endive, great burdock and yacon provide insights into Asteraceae paleo-polyploidization history and plant inulin production.</title>
        <authorList>
            <person name="Fan W."/>
            <person name="Wang S."/>
            <person name="Wang H."/>
            <person name="Wang A."/>
            <person name="Jiang F."/>
            <person name="Liu H."/>
            <person name="Zhao H."/>
            <person name="Xu D."/>
            <person name="Zhang Y."/>
        </authorList>
    </citation>
    <scope>NUCLEOTIDE SEQUENCE [LARGE SCALE GENOMIC DNA]</scope>
    <source>
        <strain evidence="2">cv. Yunnan</strain>
        <tissue evidence="1">Leaves</tissue>
    </source>
</reference>
<name>A0ACB9HW98_9ASTR</name>
<reference evidence="2" key="1">
    <citation type="journal article" date="2022" name="Mol. Ecol. Resour.">
        <title>The genomes of chicory, endive, great burdock and yacon provide insights into Asteraceae palaeo-polyploidization history and plant inulin production.</title>
        <authorList>
            <person name="Fan W."/>
            <person name="Wang S."/>
            <person name="Wang H."/>
            <person name="Wang A."/>
            <person name="Jiang F."/>
            <person name="Liu H."/>
            <person name="Zhao H."/>
            <person name="Xu D."/>
            <person name="Zhang Y."/>
        </authorList>
    </citation>
    <scope>NUCLEOTIDE SEQUENCE [LARGE SCALE GENOMIC DNA]</scope>
    <source>
        <strain evidence="2">cv. Yunnan</strain>
    </source>
</reference>
<organism evidence="1 2">
    <name type="scientific">Smallanthus sonchifolius</name>
    <dbReference type="NCBI Taxonomy" id="185202"/>
    <lineage>
        <taxon>Eukaryota</taxon>
        <taxon>Viridiplantae</taxon>
        <taxon>Streptophyta</taxon>
        <taxon>Embryophyta</taxon>
        <taxon>Tracheophyta</taxon>
        <taxon>Spermatophyta</taxon>
        <taxon>Magnoliopsida</taxon>
        <taxon>eudicotyledons</taxon>
        <taxon>Gunneridae</taxon>
        <taxon>Pentapetalae</taxon>
        <taxon>asterids</taxon>
        <taxon>campanulids</taxon>
        <taxon>Asterales</taxon>
        <taxon>Asteraceae</taxon>
        <taxon>Asteroideae</taxon>
        <taxon>Heliantheae alliance</taxon>
        <taxon>Millerieae</taxon>
        <taxon>Smallanthus</taxon>
    </lineage>
</organism>
<dbReference type="Proteomes" id="UP001056120">
    <property type="component" value="Linkage Group LG11"/>
</dbReference>
<sequence>MKLIVFLRSRRKSSDTNSGIKAEGLGDIASASRLKKGCRNVNGVKVAASGQDGDDAGVATGANRTKGVRGKQISHEETSKGKKLVAIKKKSITKGFARLMINDRRRVTLIVRKVRRIKTGTKKTSMGNLKSKGKTRAVLKEDRHRNIRCFNCQQLGHITIYSPRNAWMTTSTWLIGLNEAMRMPTSKGKVGNGHLLGKSQGKFPTKVWSRKPCQCNQARNKELEEEEPEEEEPDEEKLDDTNNEDMEDFTLVKNEDSET</sequence>